<dbReference type="GO" id="GO:0003847">
    <property type="term" value="F:1-alkyl-2-acetylglycerophosphocholine esterase activity"/>
    <property type="evidence" value="ECO:0007669"/>
    <property type="project" value="TreeGrafter"/>
</dbReference>
<reference evidence="5 6" key="1">
    <citation type="submission" date="2019-09" db="EMBL/GenBank/DDBJ databases">
        <title>Segnochrobactrum spirostomi gen. nov., sp. nov., isolated from the ciliate Spirostomum cf. yagiui and description of a novel family, Segnochrobactraceae fam. nov. within the order Rhizobiales of the class Alphaproteobacteria.</title>
        <authorList>
            <person name="Akter S."/>
            <person name="Shazib S.U.A."/>
            <person name="Shin M.K."/>
        </authorList>
    </citation>
    <scope>NUCLEOTIDE SEQUENCE [LARGE SCALE GENOMIC DNA]</scope>
    <source>
        <strain evidence="5 6">Sp-1</strain>
    </source>
</reference>
<keyword evidence="1 5" id="KW-0378">Hydrolase</keyword>
<evidence type="ECO:0000313" key="5">
    <source>
        <dbReference type="EMBL" id="MQT13984.1"/>
    </source>
</evidence>
<keyword evidence="2" id="KW-0442">Lipid degradation</keyword>
<accession>A0A6A7Y4C3</accession>
<dbReference type="Gene3D" id="3.40.50.1820">
    <property type="entry name" value="alpha/beta hydrolase"/>
    <property type="match status" value="1"/>
</dbReference>
<dbReference type="AlphaFoldDB" id="A0A6A7Y4C3"/>
<evidence type="ECO:0000313" key="6">
    <source>
        <dbReference type="Proteomes" id="UP000332515"/>
    </source>
</evidence>
<feature type="signal peptide" evidence="4">
    <location>
        <begin position="1"/>
        <end position="21"/>
    </location>
</feature>
<dbReference type="PANTHER" id="PTHR10272:SF14">
    <property type="entry name" value="PAF ACETYLHYDROLASE FAMILY PROTEIN"/>
    <property type="match status" value="1"/>
</dbReference>
<dbReference type="InterPro" id="IPR016986">
    <property type="entry name" value="UCP031982_abhydr"/>
</dbReference>
<evidence type="ECO:0000256" key="4">
    <source>
        <dbReference type="SAM" id="SignalP"/>
    </source>
</evidence>
<evidence type="ECO:0000256" key="1">
    <source>
        <dbReference type="ARBA" id="ARBA00022801"/>
    </source>
</evidence>
<dbReference type="InterPro" id="IPR029058">
    <property type="entry name" value="AB_hydrolase_fold"/>
</dbReference>
<evidence type="ECO:0000256" key="3">
    <source>
        <dbReference type="ARBA" id="ARBA00023098"/>
    </source>
</evidence>
<dbReference type="EMBL" id="VWNA01000001">
    <property type="protein sequence ID" value="MQT13984.1"/>
    <property type="molecule type" value="Genomic_DNA"/>
</dbReference>
<dbReference type="Pfam" id="PF03403">
    <property type="entry name" value="PAF-AH_p_II"/>
    <property type="match status" value="1"/>
</dbReference>
<keyword evidence="3" id="KW-0443">Lipid metabolism</keyword>
<gene>
    <name evidence="5" type="ORF">F0357_15310</name>
</gene>
<dbReference type="RefSeq" id="WP_153483766.1">
    <property type="nucleotide sequence ID" value="NZ_VWNA01000001.1"/>
</dbReference>
<sequence length="326" mass="33898">MRLRNFWLAAVLSCTTSLAHAAGLKVFQIPADAEGPAIKVAEWSPCAVPAGTVTLGPFALPAVRDCPVAGDKLPLIVVSHGFGGTSLVHHDTAEVLADAGFIVVALNHPDDTASNPDKERSLAALASRPTDIKRLIDYMLHKAPDAAKIDPERIGFFGFSRGGYTGLGLAGASPDLPALKARCGDPTGAQCGRIDPSWAPPAPSLHEPRIKAYVIADPLSSVFPTKETLQGVSAPIALWGSEFGGDGVAPADVARVAADLPGHPALHVVPGANHFAFLTVCPPELAKAAPEICADPPGFDRAAFHKAFDAEVVAFFKTQLAPKPAD</sequence>
<keyword evidence="6" id="KW-1185">Reference proteome</keyword>
<evidence type="ECO:0000256" key="2">
    <source>
        <dbReference type="ARBA" id="ARBA00022963"/>
    </source>
</evidence>
<keyword evidence="4" id="KW-0732">Signal</keyword>
<organism evidence="5 6">
    <name type="scientific">Segnochrobactrum spirostomi</name>
    <dbReference type="NCBI Taxonomy" id="2608987"/>
    <lineage>
        <taxon>Bacteria</taxon>
        <taxon>Pseudomonadati</taxon>
        <taxon>Pseudomonadota</taxon>
        <taxon>Alphaproteobacteria</taxon>
        <taxon>Hyphomicrobiales</taxon>
        <taxon>Segnochrobactraceae</taxon>
        <taxon>Segnochrobactrum</taxon>
    </lineage>
</organism>
<dbReference type="PIRSF" id="PIRSF031982">
    <property type="entry name" value="UCP031982_abhydr"/>
    <property type="match status" value="1"/>
</dbReference>
<comment type="caution">
    <text evidence="5">The sequence shown here is derived from an EMBL/GenBank/DDBJ whole genome shotgun (WGS) entry which is preliminary data.</text>
</comment>
<protein>
    <submittedName>
        <fullName evidence="5">Dienelactone hydrolase</fullName>
    </submittedName>
</protein>
<dbReference type="GO" id="GO:0016042">
    <property type="term" value="P:lipid catabolic process"/>
    <property type="evidence" value="ECO:0007669"/>
    <property type="project" value="UniProtKB-KW"/>
</dbReference>
<dbReference type="SUPFAM" id="SSF53474">
    <property type="entry name" value="alpha/beta-Hydrolases"/>
    <property type="match status" value="1"/>
</dbReference>
<proteinExistence type="predicted"/>
<name>A0A6A7Y4C3_9HYPH</name>
<dbReference type="Proteomes" id="UP000332515">
    <property type="component" value="Unassembled WGS sequence"/>
</dbReference>
<dbReference type="PANTHER" id="PTHR10272">
    <property type="entry name" value="PLATELET-ACTIVATING FACTOR ACETYLHYDROLASE"/>
    <property type="match status" value="1"/>
</dbReference>
<feature type="chain" id="PRO_5025476934" evidence="4">
    <location>
        <begin position="22"/>
        <end position="326"/>
    </location>
</feature>